<sequence>MRDLTPLYGAVVLAVASVQGQTMPLADLIQNSFPDRQHMDVVESGYLPAVEVARYRSDESQTLQG</sequence>
<reference evidence="1" key="1">
    <citation type="submission" date="2021-08" db="EMBL/GenBank/DDBJ databases">
        <title>Complete genome sequence of Pseudomonas phytophila.</title>
        <authorList>
            <person name="Weir B.S."/>
            <person name="Templeton M.D."/>
            <person name="Arshed S."/>
            <person name="Andersen M.T."/>
            <person name="Jayaraman J."/>
        </authorList>
    </citation>
    <scope>NUCLEOTIDE SEQUENCE</scope>
    <source>
        <strain evidence="1">ICMP 23753</strain>
    </source>
</reference>
<protein>
    <submittedName>
        <fullName evidence="1">Uncharacterized protein</fullName>
    </submittedName>
</protein>
<name>A0ABY6FJ93_9PSED</name>
<dbReference type="RefSeq" id="WP_263271110.1">
    <property type="nucleotide sequence ID" value="NZ_CP081201.1"/>
</dbReference>
<evidence type="ECO:0000313" key="2">
    <source>
        <dbReference type="Proteomes" id="UP001063228"/>
    </source>
</evidence>
<proteinExistence type="predicted"/>
<accession>A0ABY6FJ93</accession>
<dbReference type="EMBL" id="CP081201">
    <property type="protein sequence ID" value="UXZ98005.1"/>
    <property type="molecule type" value="Genomic_DNA"/>
</dbReference>
<gene>
    <name evidence="1" type="ORF">K3169_09030</name>
</gene>
<organism evidence="1 2">
    <name type="scientific">Pseudomonas phytophila</name>
    <dbReference type="NCBI Taxonomy" id="2867264"/>
    <lineage>
        <taxon>Bacteria</taxon>
        <taxon>Pseudomonadati</taxon>
        <taxon>Pseudomonadota</taxon>
        <taxon>Gammaproteobacteria</taxon>
        <taxon>Pseudomonadales</taxon>
        <taxon>Pseudomonadaceae</taxon>
        <taxon>Pseudomonas</taxon>
    </lineage>
</organism>
<keyword evidence="2" id="KW-1185">Reference proteome</keyword>
<dbReference type="Proteomes" id="UP001063228">
    <property type="component" value="Chromosome"/>
</dbReference>
<evidence type="ECO:0000313" key="1">
    <source>
        <dbReference type="EMBL" id="UXZ98005.1"/>
    </source>
</evidence>